<dbReference type="AlphaFoldDB" id="A0A8K1C8W5"/>
<dbReference type="OrthoDB" id="119490at2759"/>
<dbReference type="PANTHER" id="PTHR11188">
    <property type="entry name" value="ARRESTIN DOMAIN CONTAINING PROTEIN"/>
    <property type="match status" value="1"/>
</dbReference>
<feature type="domain" description="Arrestin-like N-terminal" evidence="1">
    <location>
        <begin position="20"/>
        <end position="144"/>
    </location>
</feature>
<dbReference type="PANTHER" id="PTHR11188:SF17">
    <property type="entry name" value="FI21816P1"/>
    <property type="match status" value="1"/>
</dbReference>
<evidence type="ECO:0000259" key="1">
    <source>
        <dbReference type="Pfam" id="PF00339"/>
    </source>
</evidence>
<evidence type="ECO:0008006" key="5">
    <source>
        <dbReference type="Google" id="ProtNLM"/>
    </source>
</evidence>
<sequence>MWNRRKSASVEKDAAASIVITLDNQKDTIHPGDLLLGKVQVQVNKPLNDATLVVQVSGEERIDWELHFDNVPYRFHAEHEHIDEKVELVTGHSFDAGVSVYPFEFQLSRKLLNSFEYSGGRAASFGNVQTRLKYMVEAVLETKTGDKFMRIQPFTMLPLVVKPPTSSPVSFSVSKELRTLGLFKRGQCSVEATLNGDLFDSSSMIEARVAIDNASTKTLKSVRLVLYEDLRIERHIAKSPAMLREGYRPVCRRMYDGEAISNVSKGQPMTLRLPITPNDISLFKPLVPTMQSYYIAVGYHVTVECGLSGGTWVVAEAPITILPQADNQSVAPIA</sequence>
<gene>
    <name evidence="3" type="ORF">Poli38472_010183</name>
</gene>
<name>A0A8K1C8W5_PYTOL</name>
<comment type="caution">
    <text evidence="3">The sequence shown here is derived from an EMBL/GenBank/DDBJ whole genome shotgun (WGS) entry which is preliminary data.</text>
</comment>
<proteinExistence type="predicted"/>
<dbReference type="InterPro" id="IPR011021">
    <property type="entry name" value="Arrestin-like_N"/>
</dbReference>
<protein>
    <recommendedName>
        <fullName evidence="5">Arrestin C-terminal-like domain-containing protein</fullName>
    </recommendedName>
</protein>
<dbReference type="Gene3D" id="2.60.40.640">
    <property type="match status" value="2"/>
</dbReference>
<dbReference type="GO" id="GO:0005737">
    <property type="term" value="C:cytoplasm"/>
    <property type="evidence" value="ECO:0007669"/>
    <property type="project" value="TreeGrafter"/>
</dbReference>
<dbReference type="EMBL" id="SPLM01000111">
    <property type="protein sequence ID" value="TMW58624.1"/>
    <property type="molecule type" value="Genomic_DNA"/>
</dbReference>
<keyword evidence="4" id="KW-1185">Reference proteome</keyword>
<evidence type="ECO:0000313" key="4">
    <source>
        <dbReference type="Proteomes" id="UP000794436"/>
    </source>
</evidence>
<dbReference type="Proteomes" id="UP000794436">
    <property type="component" value="Unassembled WGS sequence"/>
</dbReference>
<dbReference type="GO" id="GO:0015031">
    <property type="term" value="P:protein transport"/>
    <property type="evidence" value="ECO:0007669"/>
    <property type="project" value="TreeGrafter"/>
</dbReference>
<dbReference type="SUPFAM" id="SSF81296">
    <property type="entry name" value="E set domains"/>
    <property type="match status" value="1"/>
</dbReference>
<dbReference type="Pfam" id="PF00339">
    <property type="entry name" value="Arrestin_N"/>
    <property type="match status" value="1"/>
</dbReference>
<dbReference type="InterPro" id="IPR011022">
    <property type="entry name" value="Arrestin_C-like"/>
</dbReference>
<dbReference type="InterPro" id="IPR014752">
    <property type="entry name" value="Arrestin-like_C"/>
</dbReference>
<dbReference type="Pfam" id="PF02752">
    <property type="entry name" value="Arrestin_C"/>
    <property type="match status" value="1"/>
</dbReference>
<reference evidence="3" key="1">
    <citation type="submission" date="2019-03" db="EMBL/GenBank/DDBJ databases">
        <title>Long read genome sequence of the mycoparasitic Pythium oligandrum ATCC 38472 isolated from sugarbeet rhizosphere.</title>
        <authorList>
            <person name="Gaulin E."/>
        </authorList>
    </citation>
    <scope>NUCLEOTIDE SEQUENCE</scope>
    <source>
        <strain evidence="3">ATCC 38472_TT</strain>
    </source>
</reference>
<evidence type="ECO:0000259" key="2">
    <source>
        <dbReference type="Pfam" id="PF02752"/>
    </source>
</evidence>
<dbReference type="InterPro" id="IPR014756">
    <property type="entry name" value="Ig_E-set"/>
</dbReference>
<feature type="domain" description="Arrestin C-terminal-like" evidence="2">
    <location>
        <begin position="185"/>
        <end position="322"/>
    </location>
</feature>
<evidence type="ECO:0000313" key="3">
    <source>
        <dbReference type="EMBL" id="TMW58624.1"/>
    </source>
</evidence>
<accession>A0A8K1C8W5</accession>
<organism evidence="3 4">
    <name type="scientific">Pythium oligandrum</name>
    <name type="common">Mycoparasitic fungus</name>
    <dbReference type="NCBI Taxonomy" id="41045"/>
    <lineage>
        <taxon>Eukaryota</taxon>
        <taxon>Sar</taxon>
        <taxon>Stramenopiles</taxon>
        <taxon>Oomycota</taxon>
        <taxon>Peronosporomycetes</taxon>
        <taxon>Pythiales</taxon>
        <taxon>Pythiaceae</taxon>
        <taxon>Pythium</taxon>
    </lineage>
</organism>
<dbReference type="InterPro" id="IPR050357">
    <property type="entry name" value="Arrestin_domain-protein"/>
</dbReference>